<evidence type="ECO:0000256" key="2">
    <source>
        <dbReference type="ARBA" id="ARBA00023125"/>
    </source>
</evidence>
<dbReference type="PROSITE" id="PS50977">
    <property type="entry name" value="HTH_TETR_2"/>
    <property type="match status" value="1"/>
</dbReference>
<dbReference type="GO" id="GO:0003700">
    <property type="term" value="F:DNA-binding transcription factor activity"/>
    <property type="evidence" value="ECO:0007669"/>
    <property type="project" value="TreeGrafter"/>
</dbReference>
<comment type="caution">
    <text evidence="4">Lacks conserved residue(s) required for the propagation of feature annotation.</text>
</comment>
<sequence length="221" mass="24729">MAKSDRTKARILAAAERLFAQRGIEGVSLREITAEAGLSNTSSVQYHFGGKQELLESLFMDRMLKMETRRAEMLDRARGKGLLGDVGTLMSIICLPHLDVTDAEGRYSYAQFLTQYLIRYRPPVGPLADPPEPPAPVHLYHVQKLIRERLAHLPEEVVVRRLVTGVLVFLTVLINNQSFARDGGDQQVLEVALADTLDQIIHAMEMPFKGETGRIAIPRKL</sequence>
<dbReference type="STRING" id="690566.Sphch_3076"/>
<name>F6F2N3_SPHCR</name>
<evidence type="ECO:0000256" key="4">
    <source>
        <dbReference type="PROSITE-ProRule" id="PRU00335"/>
    </source>
</evidence>
<evidence type="ECO:0000313" key="6">
    <source>
        <dbReference type="EMBL" id="AEG50695.1"/>
    </source>
</evidence>
<dbReference type="InterPro" id="IPR050109">
    <property type="entry name" value="HTH-type_TetR-like_transc_reg"/>
</dbReference>
<evidence type="ECO:0000256" key="1">
    <source>
        <dbReference type="ARBA" id="ARBA00023015"/>
    </source>
</evidence>
<organism evidence="6 7">
    <name type="scientific">Sphingobium chlorophenolicum L-1</name>
    <dbReference type="NCBI Taxonomy" id="690566"/>
    <lineage>
        <taxon>Bacteria</taxon>
        <taxon>Pseudomonadati</taxon>
        <taxon>Pseudomonadota</taxon>
        <taxon>Alphaproteobacteria</taxon>
        <taxon>Sphingomonadales</taxon>
        <taxon>Sphingomonadaceae</taxon>
        <taxon>Sphingobium</taxon>
    </lineage>
</organism>
<proteinExistence type="predicted"/>
<dbReference type="RefSeq" id="WP_013848925.1">
    <property type="nucleotide sequence ID" value="NC_015594.1"/>
</dbReference>
<keyword evidence="7" id="KW-1185">Reference proteome</keyword>
<keyword evidence="3" id="KW-0804">Transcription</keyword>
<protein>
    <submittedName>
        <fullName evidence="6">Regulatory protein TetR</fullName>
    </submittedName>
</protein>
<reference evidence="6 7" key="1">
    <citation type="submission" date="2011-05" db="EMBL/GenBank/DDBJ databases">
        <title>Complete sequence of chromosome 2 of Sphingobium chlorophenolicum L-1.</title>
        <authorList>
            <consortium name="US DOE Joint Genome Institute"/>
            <person name="Lucas S."/>
            <person name="Han J."/>
            <person name="Lapidus A."/>
            <person name="Cheng J.-F."/>
            <person name="Goodwin L."/>
            <person name="Pitluck S."/>
            <person name="Peters L."/>
            <person name="Daligault H."/>
            <person name="Han C."/>
            <person name="Tapia R."/>
            <person name="Land M."/>
            <person name="Hauser L."/>
            <person name="Kyrpides N."/>
            <person name="Ivanova N."/>
            <person name="Pagani I."/>
            <person name="Turner P."/>
            <person name="Copley S."/>
            <person name="Woyke T."/>
        </authorList>
    </citation>
    <scope>NUCLEOTIDE SEQUENCE [LARGE SCALE GENOMIC DNA]</scope>
    <source>
        <strain evidence="6 7">L-1</strain>
    </source>
</reference>
<dbReference type="Proteomes" id="UP000007150">
    <property type="component" value="Chromosome 2"/>
</dbReference>
<evidence type="ECO:0000256" key="3">
    <source>
        <dbReference type="ARBA" id="ARBA00023163"/>
    </source>
</evidence>
<dbReference type="PANTHER" id="PTHR30055">
    <property type="entry name" value="HTH-TYPE TRANSCRIPTIONAL REGULATOR RUTR"/>
    <property type="match status" value="1"/>
</dbReference>
<evidence type="ECO:0000259" key="5">
    <source>
        <dbReference type="PROSITE" id="PS50977"/>
    </source>
</evidence>
<dbReference type="SUPFAM" id="SSF46689">
    <property type="entry name" value="Homeodomain-like"/>
    <property type="match status" value="1"/>
</dbReference>
<feature type="domain" description="HTH tetR-type" evidence="5">
    <location>
        <begin position="5"/>
        <end position="66"/>
    </location>
</feature>
<dbReference type="InterPro" id="IPR009057">
    <property type="entry name" value="Homeodomain-like_sf"/>
</dbReference>
<keyword evidence="1" id="KW-0805">Transcription regulation</keyword>
<keyword evidence="2 4" id="KW-0238">DNA-binding</keyword>
<dbReference type="HOGENOM" id="CLU_069356_19_2_5"/>
<dbReference type="GO" id="GO:0000976">
    <property type="term" value="F:transcription cis-regulatory region binding"/>
    <property type="evidence" value="ECO:0007669"/>
    <property type="project" value="TreeGrafter"/>
</dbReference>
<dbReference type="Gene3D" id="1.10.357.10">
    <property type="entry name" value="Tetracycline Repressor, domain 2"/>
    <property type="match status" value="1"/>
</dbReference>
<dbReference type="PANTHER" id="PTHR30055:SF234">
    <property type="entry name" value="HTH-TYPE TRANSCRIPTIONAL REGULATOR BETI"/>
    <property type="match status" value="1"/>
</dbReference>
<dbReference type="EMBL" id="CP002799">
    <property type="protein sequence ID" value="AEG50695.1"/>
    <property type="molecule type" value="Genomic_DNA"/>
</dbReference>
<gene>
    <name evidence="6" type="ORF">Sphch_3076</name>
</gene>
<dbReference type="Pfam" id="PF00440">
    <property type="entry name" value="TetR_N"/>
    <property type="match status" value="1"/>
</dbReference>
<evidence type="ECO:0000313" key="7">
    <source>
        <dbReference type="Proteomes" id="UP000007150"/>
    </source>
</evidence>
<dbReference type="InterPro" id="IPR001647">
    <property type="entry name" value="HTH_TetR"/>
</dbReference>
<accession>F6F2N3</accession>
<dbReference type="KEGG" id="sch:Sphch_3076"/>
<dbReference type="AlphaFoldDB" id="F6F2N3"/>